<feature type="region of interest" description="Disordered" evidence="1">
    <location>
        <begin position="288"/>
        <end position="320"/>
    </location>
</feature>
<organism evidence="2 3">
    <name type="scientific">Chloropicon roscoffensis</name>
    <dbReference type="NCBI Taxonomy" id="1461544"/>
    <lineage>
        <taxon>Eukaryota</taxon>
        <taxon>Viridiplantae</taxon>
        <taxon>Chlorophyta</taxon>
        <taxon>Chloropicophyceae</taxon>
        <taxon>Chloropicales</taxon>
        <taxon>Chloropicaceae</taxon>
        <taxon>Chloropicon</taxon>
    </lineage>
</organism>
<evidence type="ECO:0008006" key="4">
    <source>
        <dbReference type="Google" id="ProtNLM"/>
    </source>
</evidence>
<proteinExistence type="predicted"/>
<evidence type="ECO:0000313" key="3">
    <source>
        <dbReference type="Proteomes" id="UP001472866"/>
    </source>
</evidence>
<dbReference type="Proteomes" id="UP001472866">
    <property type="component" value="Chromosome 16"/>
</dbReference>
<name>A0AAX4PM60_9CHLO</name>
<sequence length="320" mass="37186">MARRARRELARKLDWHDEYDGPPTDLPYEYSFVKLYCFSRQQLEVPRVRAQYAAVVLWMDLSGSEEGKQHDNARSRFSGFAQAYFEETEAKRLYVVDFTKLKNEFLAETATHRLSKVTKKILKVLTKFNPYASTLIAVGPAACIAVKLVCQSDLMDERFDRVVLVRPKLPQSGVWFRYERQEKLRTALAICAETEERIDFVASQDFVLQACDAGRVHRVRLDEGDDEKDSALVSWLGAQDGYFDCEETATVYPPQEYDVYDEIYMNEIIFIMDKYSKQFTQKFFNYGDGEEYEEYSDEEEESGEEEEEEENGEEDGEQGG</sequence>
<reference evidence="2 3" key="1">
    <citation type="submission" date="2024-03" db="EMBL/GenBank/DDBJ databases">
        <title>Complete genome sequence of the green alga Chloropicon roscoffensis RCC1871.</title>
        <authorList>
            <person name="Lemieux C."/>
            <person name="Pombert J.-F."/>
            <person name="Otis C."/>
            <person name="Turmel M."/>
        </authorList>
    </citation>
    <scope>NUCLEOTIDE SEQUENCE [LARGE SCALE GENOMIC DNA]</scope>
    <source>
        <strain evidence="2 3">RCC1871</strain>
    </source>
</reference>
<accession>A0AAX4PM60</accession>
<gene>
    <name evidence="2" type="ORF">HKI87_16g84090</name>
</gene>
<keyword evidence="3" id="KW-1185">Reference proteome</keyword>
<dbReference type="EMBL" id="CP151516">
    <property type="protein sequence ID" value="WZN66838.1"/>
    <property type="molecule type" value="Genomic_DNA"/>
</dbReference>
<evidence type="ECO:0000256" key="1">
    <source>
        <dbReference type="SAM" id="MobiDB-lite"/>
    </source>
</evidence>
<dbReference type="AlphaFoldDB" id="A0AAX4PM60"/>
<protein>
    <recommendedName>
        <fullName evidence="4">CRAL-TRIO domain-containing protein</fullName>
    </recommendedName>
</protein>
<evidence type="ECO:0000313" key="2">
    <source>
        <dbReference type="EMBL" id="WZN66838.1"/>
    </source>
</evidence>